<keyword evidence="4" id="KW-1185">Reference proteome</keyword>
<proteinExistence type="predicted"/>
<dbReference type="KEGG" id="gax:Pan161_53850"/>
<dbReference type="InterPro" id="IPR006680">
    <property type="entry name" value="Amidohydro-rel"/>
</dbReference>
<dbReference type="InterPro" id="IPR032466">
    <property type="entry name" value="Metal_Hydrolase"/>
</dbReference>
<dbReference type="InterPro" id="IPR032465">
    <property type="entry name" value="ACMSD"/>
</dbReference>
<accession>A0A517VL09</accession>
<evidence type="ECO:0000259" key="2">
    <source>
        <dbReference type="Pfam" id="PF04909"/>
    </source>
</evidence>
<dbReference type="EMBL" id="CP036343">
    <property type="protein sequence ID" value="QDT93702.1"/>
    <property type="molecule type" value="Genomic_DNA"/>
</dbReference>
<evidence type="ECO:0000256" key="1">
    <source>
        <dbReference type="ARBA" id="ARBA00023239"/>
    </source>
</evidence>
<keyword evidence="1" id="KW-0456">Lyase</keyword>
<feature type="domain" description="Amidohydrolase-related" evidence="2">
    <location>
        <begin position="120"/>
        <end position="346"/>
    </location>
</feature>
<dbReference type="GO" id="GO:0016831">
    <property type="term" value="F:carboxy-lyase activity"/>
    <property type="evidence" value="ECO:0007669"/>
    <property type="project" value="InterPro"/>
</dbReference>
<dbReference type="Gene3D" id="3.20.20.140">
    <property type="entry name" value="Metal-dependent hydrolases"/>
    <property type="match status" value="1"/>
</dbReference>
<dbReference type="AlphaFoldDB" id="A0A517VL09"/>
<dbReference type="Proteomes" id="UP000316855">
    <property type="component" value="Chromosome"/>
</dbReference>
<gene>
    <name evidence="3" type="ORF">Pan161_53850</name>
</gene>
<keyword evidence="3" id="KW-0378">Hydrolase</keyword>
<name>A0A517VL09_9PLAN</name>
<dbReference type="SUPFAM" id="SSF51556">
    <property type="entry name" value="Metallo-dependent hydrolases"/>
    <property type="match status" value="1"/>
</dbReference>
<evidence type="ECO:0000313" key="4">
    <source>
        <dbReference type="Proteomes" id="UP000316855"/>
    </source>
</evidence>
<evidence type="ECO:0000313" key="3">
    <source>
        <dbReference type="EMBL" id="QDT93702.1"/>
    </source>
</evidence>
<protein>
    <submittedName>
        <fullName evidence="3">Amidohydrolase</fullName>
    </submittedName>
</protein>
<sequence length="347" mass="38289">MNPRLVFPATVVLMESTHLDPSNDYLERNMNLSRREFSKSLVLAGLSCTAGQWPTRAVRAAEPSIKAGTGFIDVHTHIGTYTDPKKNLTAEGLIRWMDENQIEKSCVLPLTSPESTKYLQTTESVLAAAKAHPDRLIPFCSVDPRTTHAGSVKALVGMIQAWVDQGAKGFGEHKVGLNFDDPLMMRVYEACQEVGIPLLFHIDTIRGKDVPGLKRLENALKTFPELNFIGHGPGWWASISGGLTPKELGGYPKDKVKPGGAIDDLMSRYPNIYGDLSAGSGANSISRDLEFGTEFLIRRQDRILFGTDYLAPGQNVPQFELFEKLELPAEVRAKINRENAIKVLKLT</sequence>
<dbReference type="Pfam" id="PF04909">
    <property type="entry name" value="Amidohydro_2"/>
    <property type="match status" value="1"/>
</dbReference>
<dbReference type="GO" id="GO:0016787">
    <property type="term" value="F:hydrolase activity"/>
    <property type="evidence" value="ECO:0007669"/>
    <property type="project" value="UniProtKB-KW"/>
</dbReference>
<dbReference type="PANTHER" id="PTHR21240">
    <property type="entry name" value="2-AMINO-3-CARBOXYLMUCONATE-6-SEMIALDEHYDE DECARBOXYLASE"/>
    <property type="match status" value="1"/>
</dbReference>
<organism evidence="3 4">
    <name type="scientific">Gimesia algae</name>
    <dbReference type="NCBI Taxonomy" id="2527971"/>
    <lineage>
        <taxon>Bacteria</taxon>
        <taxon>Pseudomonadati</taxon>
        <taxon>Planctomycetota</taxon>
        <taxon>Planctomycetia</taxon>
        <taxon>Planctomycetales</taxon>
        <taxon>Planctomycetaceae</taxon>
        <taxon>Gimesia</taxon>
    </lineage>
</organism>
<reference evidence="3 4" key="1">
    <citation type="submission" date="2019-02" db="EMBL/GenBank/DDBJ databases">
        <title>Deep-cultivation of Planctomycetes and their phenomic and genomic characterization uncovers novel biology.</title>
        <authorList>
            <person name="Wiegand S."/>
            <person name="Jogler M."/>
            <person name="Boedeker C."/>
            <person name="Pinto D."/>
            <person name="Vollmers J."/>
            <person name="Rivas-Marin E."/>
            <person name="Kohn T."/>
            <person name="Peeters S.H."/>
            <person name="Heuer A."/>
            <person name="Rast P."/>
            <person name="Oberbeckmann S."/>
            <person name="Bunk B."/>
            <person name="Jeske O."/>
            <person name="Meyerdierks A."/>
            <person name="Storesund J.E."/>
            <person name="Kallscheuer N."/>
            <person name="Luecker S."/>
            <person name="Lage O.M."/>
            <person name="Pohl T."/>
            <person name="Merkel B.J."/>
            <person name="Hornburger P."/>
            <person name="Mueller R.-W."/>
            <person name="Bruemmer F."/>
            <person name="Labrenz M."/>
            <person name="Spormann A.M."/>
            <person name="Op den Camp H."/>
            <person name="Overmann J."/>
            <person name="Amann R."/>
            <person name="Jetten M.S.M."/>
            <person name="Mascher T."/>
            <person name="Medema M.H."/>
            <person name="Devos D.P."/>
            <person name="Kaster A.-K."/>
            <person name="Ovreas L."/>
            <person name="Rohde M."/>
            <person name="Galperin M.Y."/>
            <person name="Jogler C."/>
        </authorList>
    </citation>
    <scope>NUCLEOTIDE SEQUENCE [LARGE SCALE GENOMIC DNA]</scope>
    <source>
        <strain evidence="3 4">Pan161</strain>
    </source>
</reference>